<feature type="transmembrane region" description="Helical" evidence="5">
    <location>
        <begin position="398"/>
        <end position="419"/>
    </location>
</feature>
<evidence type="ECO:0000313" key="8">
    <source>
        <dbReference type="Proteomes" id="UP000248168"/>
    </source>
</evidence>
<evidence type="ECO:0000256" key="5">
    <source>
        <dbReference type="SAM" id="Phobius"/>
    </source>
</evidence>
<sequence length="460" mass="49798">MYYAAVKPNDVIVVTALAVILALGLTLTTPLIGLQATLGFFIVVIAFTSVPAALYLLIFSMLLSPEIAVGRVEGRGVGARELSFRLDDVFLVIIGIGWLVKTVVYRELGLFRETPLNRPIAAYMIVCVVATLMGVLAGRVQPVTGFFFVLKYFEYFFVYFMVVNHVTSKQQVVGLVTALLITGFIISLYAIYQIPSGQRATAPFEGEVGEPNTLGGYLVFLLAIVTGLLIHMKSGPIRIALVVLGGCGLLALMATLSRSSYLAGAVLVVAVGVSQWRKPRVMVLLLLAMALLPLFAPDNVKTRINETFFGRQYGGEIQVGQVGLDLSTSERLRSWAYVLQDWVHNPILGRGVTGYAWADAQYVKIIGETGLAGLLGFIVITARLWMSTRRIYATEDDPFAKGLALGVGLGLVAMLAHAVGANTFIIIRIMEPFWLCAGLVMILPRLSNAEAPVAGEPRPV</sequence>
<keyword evidence="3 5" id="KW-1133">Transmembrane helix</keyword>
<dbReference type="Proteomes" id="UP000248168">
    <property type="component" value="Unassembled WGS sequence"/>
</dbReference>
<feature type="transmembrane region" description="Helical" evidence="5">
    <location>
        <begin position="12"/>
        <end position="33"/>
    </location>
</feature>
<feature type="transmembrane region" description="Helical" evidence="5">
    <location>
        <begin position="214"/>
        <end position="230"/>
    </location>
</feature>
<feature type="transmembrane region" description="Helical" evidence="5">
    <location>
        <begin position="281"/>
        <end position="297"/>
    </location>
</feature>
<feature type="transmembrane region" description="Helical" evidence="5">
    <location>
        <begin position="143"/>
        <end position="160"/>
    </location>
</feature>
<feature type="transmembrane region" description="Helical" evidence="5">
    <location>
        <begin position="40"/>
        <end position="63"/>
    </location>
</feature>
<dbReference type="AlphaFoldDB" id="A0A330L947"/>
<dbReference type="GO" id="GO:0016020">
    <property type="term" value="C:membrane"/>
    <property type="evidence" value="ECO:0007669"/>
    <property type="project" value="UniProtKB-SubCell"/>
</dbReference>
<dbReference type="PANTHER" id="PTHR37422">
    <property type="entry name" value="TEICHURONIC ACID BIOSYNTHESIS PROTEIN TUAE"/>
    <property type="match status" value="1"/>
</dbReference>
<keyword evidence="8" id="KW-1185">Reference proteome</keyword>
<dbReference type="Pfam" id="PF04932">
    <property type="entry name" value="Wzy_C"/>
    <property type="match status" value="1"/>
</dbReference>
<evidence type="ECO:0000256" key="1">
    <source>
        <dbReference type="ARBA" id="ARBA00004141"/>
    </source>
</evidence>
<evidence type="ECO:0000259" key="6">
    <source>
        <dbReference type="Pfam" id="PF04932"/>
    </source>
</evidence>
<evidence type="ECO:0000313" key="7">
    <source>
        <dbReference type="EMBL" id="SPP66515.1"/>
    </source>
</evidence>
<proteinExistence type="predicted"/>
<dbReference type="PANTHER" id="PTHR37422:SF13">
    <property type="entry name" value="LIPOPOLYSACCHARIDE BIOSYNTHESIS PROTEIN PA4999-RELATED"/>
    <property type="match status" value="1"/>
</dbReference>
<dbReference type="InParanoid" id="A0A330L947"/>
<keyword evidence="4 5" id="KW-0472">Membrane</keyword>
<dbReference type="OrthoDB" id="9796072at2"/>
<keyword evidence="2 5" id="KW-0812">Transmembrane</keyword>
<dbReference type="InterPro" id="IPR007016">
    <property type="entry name" value="O-antigen_ligase-rel_domated"/>
</dbReference>
<dbReference type="RefSeq" id="WP_121990671.1">
    <property type="nucleotide sequence ID" value="NZ_OUNR01000020.1"/>
</dbReference>
<dbReference type="InterPro" id="IPR051533">
    <property type="entry name" value="WaaL-like"/>
</dbReference>
<feature type="transmembrane region" description="Helical" evidence="5">
    <location>
        <begin position="89"/>
        <end position="108"/>
    </location>
</feature>
<comment type="subcellular location">
    <subcellularLocation>
        <location evidence="1">Membrane</location>
        <topology evidence="1">Multi-pass membrane protein</topology>
    </subcellularLocation>
</comment>
<evidence type="ECO:0000256" key="3">
    <source>
        <dbReference type="ARBA" id="ARBA00022989"/>
    </source>
</evidence>
<reference evidence="8" key="1">
    <citation type="submission" date="2018-04" db="EMBL/GenBank/DDBJ databases">
        <authorList>
            <person name="Lucker S."/>
            <person name="Sakoula D."/>
        </authorList>
    </citation>
    <scope>NUCLEOTIDE SEQUENCE [LARGE SCALE GENOMIC DNA]</scope>
</reference>
<accession>A0A330L947</accession>
<feature type="transmembrane region" description="Helical" evidence="5">
    <location>
        <begin position="172"/>
        <end position="194"/>
    </location>
</feature>
<evidence type="ECO:0000256" key="4">
    <source>
        <dbReference type="ARBA" id="ARBA00023136"/>
    </source>
</evidence>
<evidence type="ECO:0000256" key="2">
    <source>
        <dbReference type="ARBA" id="ARBA00022692"/>
    </source>
</evidence>
<feature type="transmembrane region" description="Helical" evidence="5">
    <location>
        <begin position="120"/>
        <end position="137"/>
    </location>
</feature>
<feature type="domain" description="O-antigen ligase-related" evidence="6">
    <location>
        <begin position="247"/>
        <end position="375"/>
    </location>
</feature>
<gene>
    <name evidence="7" type="ORF">NITLEN_70105</name>
</gene>
<protein>
    <recommendedName>
        <fullName evidence="6">O-antigen ligase-related domain-containing protein</fullName>
    </recommendedName>
</protein>
<organism evidence="7 8">
    <name type="scientific">Nitrospira lenta</name>
    <dbReference type="NCBI Taxonomy" id="1436998"/>
    <lineage>
        <taxon>Bacteria</taxon>
        <taxon>Pseudomonadati</taxon>
        <taxon>Nitrospirota</taxon>
        <taxon>Nitrospiria</taxon>
        <taxon>Nitrospirales</taxon>
        <taxon>Nitrospiraceae</taxon>
        <taxon>Nitrospira</taxon>
    </lineage>
</organism>
<dbReference type="EMBL" id="OUNR01000020">
    <property type="protein sequence ID" value="SPP66515.1"/>
    <property type="molecule type" value="Genomic_DNA"/>
</dbReference>
<name>A0A330L947_9BACT</name>
<feature type="transmembrane region" description="Helical" evidence="5">
    <location>
        <begin position="237"/>
        <end position="254"/>
    </location>
</feature>
<feature type="transmembrane region" description="Helical" evidence="5">
    <location>
        <begin position="365"/>
        <end position="386"/>
    </location>
</feature>